<dbReference type="PANTHER" id="PTHR33546">
    <property type="entry name" value="LARGE, MULTIFUNCTIONAL SECRETED PROTEIN-RELATED"/>
    <property type="match status" value="1"/>
</dbReference>
<dbReference type="InterPro" id="IPR011041">
    <property type="entry name" value="Quinoprot_gluc/sorb_DH_b-prop"/>
</dbReference>
<dbReference type="Proteomes" id="UP000561181">
    <property type="component" value="Unassembled WGS sequence"/>
</dbReference>
<organism evidence="3 4">
    <name type="scientific">Pontixanthobacter rizhaonensis</name>
    <dbReference type="NCBI Taxonomy" id="2730337"/>
    <lineage>
        <taxon>Bacteria</taxon>
        <taxon>Pseudomonadati</taxon>
        <taxon>Pseudomonadota</taxon>
        <taxon>Alphaproteobacteria</taxon>
        <taxon>Sphingomonadales</taxon>
        <taxon>Erythrobacteraceae</taxon>
        <taxon>Pontixanthobacter</taxon>
    </lineage>
</organism>
<name>A0A848QJ27_9SPHN</name>
<comment type="caution">
    <text evidence="3">The sequence shown here is derived from an EMBL/GenBank/DDBJ whole genome shotgun (WGS) entry which is preliminary data.</text>
</comment>
<sequence>MTKTRKILLSVLAILILLALAFYWLSRGDTADLSVAEVTGTDPVLQEPNAEAVPTVNIAEPVGWADGEKPTAAEGLAVTRFAEGLDHPRVMHTLPNGDVLVTLTRSPASADGGGITAWIADWLMTKAGAKGESPNQLVLLRDADGDGAAEERVVLTDALDSPSGIAWANDTLYIANHNAVLSFPYTLGQMSVDAEPTKLMDLPPGGGHWMRNIELNPEATELYIAVGSVSNIGENGMEIEEGRAAIWEYSLETARSRIFATGLRNPNGLDWSPWTGELWATVNERDMLGSDLVPDYLTNVPLGAQYGWPWLYYRSNIDDRVKAPMPAYLMEYARKPVYAVGPHVAALGMVFTKGGHRMGDGFAQGAFIAQHGSWNRKPASGYDVVYVAFDDLGNPVGKPVPVLTDFLTGEGTTRGRPTWAEWAGDGALLISDDTAGIIWRVEAPGAEPGAAIAELTGKSLPPQRELRGDPRASFTEEFAREVPMPLN</sequence>
<accession>A0A848QJ27</accession>
<feature type="domain" description="Pyrroloquinoline quinone-dependent pyranose dehydrogenase beta-propeller" evidence="2">
    <location>
        <begin position="333"/>
        <end position="442"/>
    </location>
</feature>
<dbReference type="Gene3D" id="2.120.10.30">
    <property type="entry name" value="TolB, C-terminal domain"/>
    <property type="match status" value="1"/>
</dbReference>
<evidence type="ECO:0000313" key="4">
    <source>
        <dbReference type="Proteomes" id="UP000561181"/>
    </source>
</evidence>
<dbReference type="Pfam" id="PF22807">
    <property type="entry name" value="TrAA12"/>
    <property type="match status" value="2"/>
</dbReference>
<dbReference type="AlphaFoldDB" id="A0A848QJ27"/>
<keyword evidence="4" id="KW-1185">Reference proteome</keyword>
<protein>
    <submittedName>
        <fullName evidence="3">Sorbosone dehydrogenase family protein</fullName>
    </submittedName>
</protein>
<gene>
    <name evidence="3" type="ORF">HKD42_11265</name>
</gene>
<dbReference type="InterPro" id="IPR054539">
    <property type="entry name" value="Beta-prop_PDH"/>
</dbReference>
<evidence type="ECO:0000256" key="1">
    <source>
        <dbReference type="SAM" id="MobiDB-lite"/>
    </source>
</evidence>
<feature type="region of interest" description="Disordered" evidence="1">
    <location>
        <begin position="457"/>
        <end position="487"/>
    </location>
</feature>
<dbReference type="SUPFAM" id="SSF50952">
    <property type="entry name" value="Soluble quinoprotein glucose dehydrogenase"/>
    <property type="match status" value="1"/>
</dbReference>
<evidence type="ECO:0000259" key="2">
    <source>
        <dbReference type="Pfam" id="PF22807"/>
    </source>
</evidence>
<dbReference type="InterPro" id="IPR011042">
    <property type="entry name" value="6-blade_b-propeller_TolB-like"/>
</dbReference>
<reference evidence="3 4" key="1">
    <citation type="submission" date="2020-04" db="EMBL/GenBank/DDBJ databases">
        <authorList>
            <person name="Liu A."/>
        </authorList>
    </citation>
    <scope>NUCLEOTIDE SEQUENCE [LARGE SCALE GENOMIC DNA]</scope>
    <source>
        <strain evidence="3 4">RZ02</strain>
    </source>
</reference>
<evidence type="ECO:0000313" key="3">
    <source>
        <dbReference type="EMBL" id="NMW32642.1"/>
    </source>
</evidence>
<dbReference type="PANTHER" id="PTHR33546:SF1">
    <property type="entry name" value="LARGE, MULTIFUNCTIONAL SECRETED PROTEIN"/>
    <property type="match status" value="1"/>
</dbReference>
<proteinExistence type="predicted"/>
<feature type="domain" description="Pyrroloquinoline quinone-dependent pyranose dehydrogenase beta-propeller" evidence="2">
    <location>
        <begin position="152"/>
        <end position="288"/>
    </location>
</feature>
<dbReference type="EMBL" id="JABCRE010000003">
    <property type="protein sequence ID" value="NMW32642.1"/>
    <property type="molecule type" value="Genomic_DNA"/>
</dbReference>
<dbReference type="RefSeq" id="WP_170013397.1">
    <property type="nucleotide sequence ID" value="NZ_JABCRE010000003.1"/>
</dbReference>